<feature type="signal peptide" evidence="2">
    <location>
        <begin position="1"/>
        <end position="25"/>
    </location>
</feature>
<evidence type="ECO:0000256" key="1">
    <source>
        <dbReference type="ARBA" id="ARBA00022729"/>
    </source>
</evidence>
<dbReference type="PANTHER" id="PTHR33619:SF3">
    <property type="entry name" value="POLYSACCHARIDE EXPORT PROTEIN GFCE-RELATED"/>
    <property type="match status" value="1"/>
</dbReference>
<keyword evidence="1 2" id="KW-0732">Signal</keyword>
<protein>
    <submittedName>
        <fullName evidence="4">Periplasmic protein SypC</fullName>
    </submittedName>
</protein>
<dbReference type="Proteomes" id="UP000029228">
    <property type="component" value="Unassembled WGS sequence"/>
</dbReference>
<proteinExistence type="predicted"/>
<feature type="chain" id="PRO_5001862841" evidence="2">
    <location>
        <begin position="26"/>
        <end position="134"/>
    </location>
</feature>
<evidence type="ECO:0000313" key="4">
    <source>
        <dbReference type="EMBL" id="GAL20346.1"/>
    </source>
</evidence>
<dbReference type="EMBL" id="BBMR01000005">
    <property type="protein sequence ID" value="GAL20346.1"/>
    <property type="molecule type" value="Genomic_DNA"/>
</dbReference>
<dbReference type="PANTHER" id="PTHR33619">
    <property type="entry name" value="POLYSACCHARIDE EXPORT PROTEIN GFCE-RELATED"/>
    <property type="match status" value="1"/>
</dbReference>
<reference evidence="4 5" key="2">
    <citation type="submission" date="2014-09" db="EMBL/GenBank/DDBJ databases">
        <authorList>
            <consortium name="NBRP consortium"/>
            <person name="Sawabe T."/>
            <person name="Meirelles P."/>
            <person name="Nakanishi M."/>
            <person name="Sayaka M."/>
            <person name="Hattori M."/>
            <person name="Ohkuma M."/>
        </authorList>
    </citation>
    <scope>NUCLEOTIDE SEQUENCE [LARGE SCALE GENOMIC DNA]</scope>
    <source>
        <strain evidence="5">JCM19235</strain>
    </source>
</reference>
<evidence type="ECO:0000313" key="5">
    <source>
        <dbReference type="Proteomes" id="UP000029228"/>
    </source>
</evidence>
<dbReference type="InterPro" id="IPR003715">
    <property type="entry name" value="Poly_export_N"/>
</dbReference>
<comment type="caution">
    <text evidence="4">The sequence shown here is derived from an EMBL/GenBank/DDBJ whole genome shotgun (WGS) entry which is preliminary data.</text>
</comment>
<name>A0A090RYH3_9VIBR</name>
<evidence type="ECO:0000259" key="3">
    <source>
        <dbReference type="Pfam" id="PF02563"/>
    </source>
</evidence>
<dbReference type="STRING" id="990268.JCM19235_4546"/>
<feature type="domain" description="Polysaccharide export protein N-terminal" evidence="3">
    <location>
        <begin position="29"/>
        <end position="98"/>
    </location>
</feature>
<evidence type="ECO:0000256" key="2">
    <source>
        <dbReference type="SAM" id="SignalP"/>
    </source>
</evidence>
<organism evidence="4 5">
    <name type="scientific">Vibrio maritimus</name>
    <dbReference type="NCBI Taxonomy" id="990268"/>
    <lineage>
        <taxon>Bacteria</taxon>
        <taxon>Pseudomonadati</taxon>
        <taxon>Pseudomonadota</taxon>
        <taxon>Gammaproteobacteria</taxon>
        <taxon>Vibrionales</taxon>
        <taxon>Vibrionaceae</taxon>
        <taxon>Vibrio</taxon>
    </lineage>
</organism>
<gene>
    <name evidence="4" type="ORF">JCM19235_4546</name>
</gene>
<keyword evidence="5" id="KW-1185">Reference proteome</keyword>
<reference evidence="4 5" key="1">
    <citation type="submission" date="2014-09" db="EMBL/GenBank/DDBJ databases">
        <title>Vibrio maritimus JCM 19235. (C45) whole genome shotgun sequence.</title>
        <authorList>
            <person name="Sawabe T."/>
            <person name="Meirelles P."/>
            <person name="Nakanishi M."/>
            <person name="Sayaka M."/>
            <person name="Hattori M."/>
            <person name="Ohkuma M."/>
        </authorList>
    </citation>
    <scope>NUCLEOTIDE SEQUENCE [LARGE SCALE GENOMIC DNA]</scope>
    <source>
        <strain evidence="5">JCM19235</strain>
    </source>
</reference>
<dbReference type="InterPro" id="IPR049712">
    <property type="entry name" value="Poly_export"/>
</dbReference>
<sequence>MKLLNTLATLLLAMIVVVLSPATFADEKNVQVGDLVQVDLPGESSLNRAFQVDKRGRINLPEVGQVFVAGFDETQLESVVVDALSTVFRDTSNVKVFIAERQILISVQGYVEAPGSTPFLTTRTCKWHCKPLEA</sequence>
<accession>A0A090RYH3</accession>
<dbReference type="Gene3D" id="3.30.1950.10">
    <property type="entry name" value="wza like domain"/>
    <property type="match status" value="1"/>
</dbReference>
<dbReference type="Pfam" id="PF02563">
    <property type="entry name" value="Poly_export"/>
    <property type="match status" value="1"/>
</dbReference>
<dbReference type="GO" id="GO:0015159">
    <property type="term" value="F:polysaccharide transmembrane transporter activity"/>
    <property type="evidence" value="ECO:0007669"/>
    <property type="project" value="InterPro"/>
</dbReference>
<dbReference type="AlphaFoldDB" id="A0A090RYH3"/>